<evidence type="ECO:0000313" key="6">
    <source>
        <dbReference type="EMBL" id="RAJ05079.1"/>
    </source>
</evidence>
<dbReference type="EMBL" id="QLLL01000004">
    <property type="protein sequence ID" value="RAJ05079.1"/>
    <property type="molecule type" value="Genomic_DNA"/>
</dbReference>
<feature type="transmembrane region" description="Helical" evidence="5">
    <location>
        <begin position="7"/>
        <end position="27"/>
    </location>
</feature>
<feature type="transmembrane region" description="Helical" evidence="5">
    <location>
        <begin position="92"/>
        <end position="113"/>
    </location>
</feature>
<dbReference type="PANTHER" id="PTHR36974">
    <property type="entry name" value="MEMBRANE PROTEIN-RELATED"/>
    <property type="match status" value="1"/>
</dbReference>
<name>A0A327QKL9_9BACT</name>
<dbReference type="GO" id="GO:0016020">
    <property type="term" value="C:membrane"/>
    <property type="evidence" value="ECO:0007669"/>
    <property type="project" value="UniProtKB-SubCell"/>
</dbReference>
<proteinExistence type="predicted"/>
<dbReference type="OrthoDB" id="327939at2"/>
<keyword evidence="4 5" id="KW-0472">Membrane</keyword>
<dbReference type="AlphaFoldDB" id="A0A327QKL9"/>
<dbReference type="GO" id="GO:0030416">
    <property type="term" value="P:methylamine metabolic process"/>
    <property type="evidence" value="ECO:0007669"/>
    <property type="project" value="InterPro"/>
</dbReference>
<protein>
    <submittedName>
        <fullName evidence="6">Putative membrane protein</fullName>
    </submittedName>
</protein>
<dbReference type="Proteomes" id="UP000249547">
    <property type="component" value="Unassembled WGS sequence"/>
</dbReference>
<dbReference type="RefSeq" id="WP_111597704.1">
    <property type="nucleotide sequence ID" value="NZ_QLLL01000004.1"/>
</dbReference>
<sequence>MAFFLGLIAFTFMAYLLGLFIPISLFANIPANMRVAITVMFVIIGIMHLKSPDKLRYMIDQFVPYPTAAIYVSGVLEILFGILIIFPTTRLFAAWGLILLLVLMFPANIYVAVKQLPAPGGLPSSPWYTWSRLAFQPLYIYWIYLAAIK</sequence>
<comment type="caution">
    <text evidence="6">The sequence shown here is derived from an EMBL/GenBank/DDBJ whole genome shotgun (WGS) entry which is preliminary data.</text>
</comment>
<accession>A0A327QKL9</accession>
<dbReference type="InterPro" id="IPR032808">
    <property type="entry name" value="DoxX"/>
</dbReference>
<evidence type="ECO:0000256" key="3">
    <source>
        <dbReference type="ARBA" id="ARBA00022989"/>
    </source>
</evidence>
<evidence type="ECO:0000256" key="5">
    <source>
        <dbReference type="SAM" id="Phobius"/>
    </source>
</evidence>
<feature type="transmembrane region" description="Helical" evidence="5">
    <location>
        <begin position="33"/>
        <end position="50"/>
    </location>
</feature>
<evidence type="ECO:0000313" key="7">
    <source>
        <dbReference type="Proteomes" id="UP000249547"/>
    </source>
</evidence>
<keyword evidence="7" id="KW-1185">Reference proteome</keyword>
<evidence type="ECO:0000256" key="4">
    <source>
        <dbReference type="ARBA" id="ARBA00023136"/>
    </source>
</evidence>
<gene>
    <name evidence="6" type="ORF">LX64_02233</name>
</gene>
<evidence type="ECO:0000256" key="1">
    <source>
        <dbReference type="ARBA" id="ARBA00004141"/>
    </source>
</evidence>
<dbReference type="PANTHER" id="PTHR36974:SF1">
    <property type="entry name" value="DOXX FAMILY MEMBRANE PROTEIN"/>
    <property type="match status" value="1"/>
</dbReference>
<dbReference type="Pfam" id="PF07681">
    <property type="entry name" value="DoxX"/>
    <property type="match status" value="1"/>
</dbReference>
<organism evidence="6 7">
    <name type="scientific">Chitinophaga skermanii</name>
    <dbReference type="NCBI Taxonomy" id="331697"/>
    <lineage>
        <taxon>Bacteria</taxon>
        <taxon>Pseudomonadati</taxon>
        <taxon>Bacteroidota</taxon>
        <taxon>Chitinophagia</taxon>
        <taxon>Chitinophagales</taxon>
        <taxon>Chitinophagaceae</taxon>
        <taxon>Chitinophaga</taxon>
    </lineage>
</organism>
<feature type="transmembrane region" description="Helical" evidence="5">
    <location>
        <begin position="62"/>
        <end position="86"/>
    </location>
</feature>
<keyword evidence="2 5" id="KW-0812">Transmembrane</keyword>
<evidence type="ECO:0000256" key="2">
    <source>
        <dbReference type="ARBA" id="ARBA00022692"/>
    </source>
</evidence>
<comment type="subcellular location">
    <subcellularLocation>
        <location evidence="1">Membrane</location>
        <topology evidence="1">Multi-pass membrane protein</topology>
    </subcellularLocation>
</comment>
<keyword evidence="3 5" id="KW-1133">Transmembrane helix</keyword>
<reference evidence="6 7" key="1">
    <citation type="submission" date="2018-06" db="EMBL/GenBank/DDBJ databases">
        <title>Genomic Encyclopedia of Archaeal and Bacterial Type Strains, Phase II (KMG-II): from individual species to whole genera.</title>
        <authorList>
            <person name="Goeker M."/>
        </authorList>
    </citation>
    <scope>NUCLEOTIDE SEQUENCE [LARGE SCALE GENOMIC DNA]</scope>
    <source>
        <strain evidence="6 7">DSM 23857</strain>
    </source>
</reference>